<protein>
    <recommendedName>
        <fullName evidence="5">BHLH domain-containing protein</fullName>
    </recommendedName>
</protein>
<organism evidence="6 7">
    <name type="scientific">Rhamnella rubrinervis</name>
    <dbReference type="NCBI Taxonomy" id="2594499"/>
    <lineage>
        <taxon>Eukaryota</taxon>
        <taxon>Viridiplantae</taxon>
        <taxon>Streptophyta</taxon>
        <taxon>Embryophyta</taxon>
        <taxon>Tracheophyta</taxon>
        <taxon>Spermatophyta</taxon>
        <taxon>Magnoliopsida</taxon>
        <taxon>eudicotyledons</taxon>
        <taxon>Gunneridae</taxon>
        <taxon>Pentapetalae</taxon>
        <taxon>rosids</taxon>
        <taxon>fabids</taxon>
        <taxon>Rosales</taxon>
        <taxon>Rhamnaceae</taxon>
        <taxon>rhamnoid group</taxon>
        <taxon>Rhamneae</taxon>
        <taxon>Rhamnella</taxon>
    </lineage>
</organism>
<dbReference type="PANTHER" id="PTHR45959:SF72">
    <property type="entry name" value="BHLH DOMAIN-CONTAINING PROTEIN"/>
    <property type="match status" value="1"/>
</dbReference>
<name>A0A8K0DYR0_9ROSA</name>
<dbReference type="InterPro" id="IPR052610">
    <property type="entry name" value="bHLH_transcription_regulator"/>
</dbReference>
<dbReference type="GO" id="GO:0046983">
    <property type="term" value="F:protein dimerization activity"/>
    <property type="evidence" value="ECO:0007669"/>
    <property type="project" value="InterPro"/>
</dbReference>
<dbReference type="AlphaFoldDB" id="A0A8K0DYR0"/>
<proteinExistence type="predicted"/>
<keyword evidence="3" id="KW-0804">Transcription</keyword>
<dbReference type="Gene3D" id="4.10.280.10">
    <property type="entry name" value="Helix-loop-helix DNA-binding domain"/>
    <property type="match status" value="1"/>
</dbReference>
<dbReference type="SUPFAM" id="SSF47459">
    <property type="entry name" value="HLH, helix-loop-helix DNA-binding domain"/>
    <property type="match status" value="1"/>
</dbReference>
<evidence type="ECO:0000259" key="5">
    <source>
        <dbReference type="PROSITE" id="PS50888"/>
    </source>
</evidence>
<evidence type="ECO:0000313" key="7">
    <source>
        <dbReference type="Proteomes" id="UP000796880"/>
    </source>
</evidence>
<keyword evidence="4" id="KW-0539">Nucleus</keyword>
<evidence type="ECO:0000256" key="4">
    <source>
        <dbReference type="ARBA" id="ARBA00023242"/>
    </source>
</evidence>
<dbReference type="Proteomes" id="UP000796880">
    <property type="component" value="Unassembled WGS sequence"/>
</dbReference>
<dbReference type="Pfam" id="PF22754">
    <property type="entry name" value="bHLH-TF_ACT-like_plant"/>
    <property type="match status" value="1"/>
</dbReference>
<feature type="domain" description="BHLH" evidence="5">
    <location>
        <begin position="173"/>
        <end position="222"/>
    </location>
</feature>
<evidence type="ECO:0000313" key="6">
    <source>
        <dbReference type="EMBL" id="KAF3439131.1"/>
    </source>
</evidence>
<reference evidence="6" key="1">
    <citation type="submission" date="2020-03" db="EMBL/GenBank/DDBJ databases">
        <title>A high-quality chromosome-level genome assembly of a woody plant with both climbing and erect habits, Rhamnella rubrinervis.</title>
        <authorList>
            <person name="Lu Z."/>
            <person name="Yang Y."/>
            <person name="Zhu X."/>
            <person name="Sun Y."/>
        </authorList>
    </citation>
    <scope>NUCLEOTIDE SEQUENCE</scope>
    <source>
        <strain evidence="6">BYM</strain>
        <tissue evidence="6">Leaf</tissue>
    </source>
</reference>
<evidence type="ECO:0000256" key="3">
    <source>
        <dbReference type="ARBA" id="ARBA00023163"/>
    </source>
</evidence>
<accession>A0A8K0DYR0</accession>
<keyword evidence="7" id="KW-1185">Reference proteome</keyword>
<dbReference type="InterPro" id="IPR036638">
    <property type="entry name" value="HLH_DNA-bd_sf"/>
</dbReference>
<dbReference type="Pfam" id="PF00010">
    <property type="entry name" value="HLH"/>
    <property type="match status" value="1"/>
</dbReference>
<dbReference type="PANTHER" id="PTHR45959">
    <property type="entry name" value="BHLH TRANSCRIPTION FACTOR"/>
    <property type="match status" value="1"/>
</dbReference>
<dbReference type="PROSITE" id="PS50888">
    <property type="entry name" value="BHLH"/>
    <property type="match status" value="1"/>
</dbReference>
<gene>
    <name evidence="6" type="ORF">FNV43_RR17406</name>
</gene>
<keyword evidence="2" id="KW-0805">Transcription regulation</keyword>
<dbReference type="OrthoDB" id="690068at2759"/>
<dbReference type="GO" id="GO:0005634">
    <property type="term" value="C:nucleus"/>
    <property type="evidence" value="ECO:0007669"/>
    <property type="project" value="UniProtKB-SubCell"/>
</dbReference>
<evidence type="ECO:0000256" key="2">
    <source>
        <dbReference type="ARBA" id="ARBA00023015"/>
    </source>
</evidence>
<dbReference type="GO" id="GO:0080090">
    <property type="term" value="P:regulation of primary metabolic process"/>
    <property type="evidence" value="ECO:0007669"/>
    <property type="project" value="UniProtKB-ARBA"/>
</dbReference>
<comment type="caution">
    <text evidence="6">The sequence shown here is derived from an EMBL/GenBank/DDBJ whole genome shotgun (WGS) entry which is preliminary data.</text>
</comment>
<comment type="subcellular location">
    <subcellularLocation>
        <location evidence="1">Nucleus</location>
    </subcellularLocation>
</comment>
<sequence>MEVSSAEWLSEMEMEYSGDFINQCYEMDCLDYAFDGLNEFSETHSSDHVPCNYTPVNEQCHFSMVSNTTPLENTQTAIERPAAKLELNSNNTRNSSCNKASSSPSSYIICFDKSNISPVTTSYEQDYYSLTRNACVSAKRKIEVGSDGNMIFPPLTYGQGVKRDHHAMSRSPSQANSHVIAERNRREKLNQRFSILSSVVPGLKKMDKASVIGDTIKYVKYLQQRLKTLEEEATKDTAESVVLVKRFRVSASGREISSSDEDFVGCSDNPLPEIEVRALDKDVLIRIRCKKNQEYLVKILSEIEKLHLMIVNSSVLHFGNSFDITIVARMDLEFCMKMKDLARNLRSAVINA</sequence>
<dbReference type="SMART" id="SM00353">
    <property type="entry name" value="HLH"/>
    <property type="match status" value="1"/>
</dbReference>
<dbReference type="InterPro" id="IPR011598">
    <property type="entry name" value="bHLH_dom"/>
</dbReference>
<dbReference type="EMBL" id="VOIH02000008">
    <property type="protein sequence ID" value="KAF3439131.1"/>
    <property type="molecule type" value="Genomic_DNA"/>
</dbReference>
<dbReference type="InterPro" id="IPR054502">
    <property type="entry name" value="bHLH-TF_ACT-like_plant"/>
</dbReference>
<evidence type="ECO:0000256" key="1">
    <source>
        <dbReference type="ARBA" id="ARBA00004123"/>
    </source>
</evidence>